<dbReference type="EMBL" id="CP047045">
    <property type="protein sequence ID" value="QGZ97036.1"/>
    <property type="molecule type" value="Genomic_DNA"/>
</dbReference>
<proteinExistence type="predicted"/>
<organism evidence="1 2">
    <name type="scientific">Terricaulis silvestris</name>
    <dbReference type="NCBI Taxonomy" id="2686094"/>
    <lineage>
        <taxon>Bacteria</taxon>
        <taxon>Pseudomonadati</taxon>
        <taxon>Pseudomonadota</taxon>
        <taxon>Alphaproteobacteria</taxon>
        <taxon>Caulobacterales</taxon>
        <taxon>Caulobacteraceae</taxon>
        <taxon>Terricaulis</taxon>
    </lineage>
</organism>
<dbReference type="SUPFAM" id="SSF54593">
    <property type="entry name" value="Glyoxalase/Bleomycin resistance protein/Dihydroxybiphenyl dioxygenase"/>
    <property type="match status" value="1"/>
</dbReference>
<protein>
    <submittedName>
        <fullName evidence="1">CL990 resistance protein</fullName>
    </submittedName>
</protein>
<dbReference type="Gene3D" id="3.10.180.10">
    <property type="entry name" value="2,3-Dihydroxybiphenyl 1,2-Dioxygenase, domain 1"/>
    <property type="match status" value="1"/>
</dbReference>
<evidence type="ECO:0000313" key="2">
    <source>
        <dbReference type="Proteomes" id="UP000431269"/>
    </source>
</evidence>
<name>A0A6I6MUA3_9CAUL</name>
<sequence>MPDRITANLPAINFDATEAFYAPLGFTASWKDSGWMILRRGSLELEFFPFPDLDPFQSSFSACIRVDDLDALYADFSRAGVTNDRCAIPRLTPPLTEPFGLRLFALIDLNGSLLRCIDNKATERLTQRT</sequence>
<reference evidence="2" key="1">
    <citation type="submission" date="2019-12" db="EMBL/GenBank/DDBJ databases">
        <title>Complete genome of Terracaulis silvestris 0127_4.</title>
        <authorList>
            <person name="Vieira S."/>
            <person name="Riedel T."/>
            <person name="Sproer C."/>
            <person name="Pascual J."/>
            <person name="Boedeker C."/>
            <person name="Overmann J."/>
        </authorList>
    </citation>
    <scope>NUCLEOTIDE SEQUENCE [LARGE SCALE GENOMIC DNA]</scope>
    <source>
        <strain evidence="2">0127_4</strain>
    </source>
</reference>
<dbReference type="RefSeq" id="WP_158767870.1">
    <property type="nucleotide sequence ID" value="NZ_CP047045.1"/>
</dbReference>
<dbReference type="Proteomes" id="UP000431269">
    <property type="component" value="Chromosome"/>
</dbReference>
<gene>
    <name evidence="1" type="primary">ble</name>
    <name evidence="1" type="ORF">DSM104635_03901</name>
</gene>
<accession>A0A6I6MUA3</accession>
<dbReference type="KEGG" id="tsv:DSM104635_03901"/>
<evidence type="ECO:0000313" key="1">
    <source>
        <dbReference type="EMBL" id="QGZ97036.1"/>
    </source>
</evidence>
<dbReference type="CDD" id="cd08350">
    <property type="entry name" value="BLMT_like"/>
    <property type="match status" value="1"/>
</dbReference>
<dbReference type="InterPro" id="IPR029068">
    <property type="entry name" value="Glyas_Bleomycin-R_OHBP_Dase"/>
</dbReference>
<dbReference type="AlphaFoldDB" id="A0A6I6MUA3"/>
<keyword evidence="2" id="KW-1185">Reference proteome</keyword>